<dbReference type="Proteomes" id="UP000229600">
    <property type="component" value="Unassembled WGS sequence"/>
</dbReference>
<feature type="transmembrane region" description="Helical" evidence="6">
    <location>
        <begin position="84"/>
        <end position="101"/>
    </location>
</feature>
<feature type="transmembrane region" description="Helical" evidence="6">
    <location>
        <begin position="262"/>
        <end position="279"/>
    </location>
</feature>
<feature type="transmembrane region" description="Helical" evidence="6">
    <location>
        <begin position="143"/>
        <end position="169"/>
    </location>
</feature>
<gene>
    <name evidence="8" type="ORF">COV59_05055</name>
</gene>
<proteinExistence type="predicted"/>
<keyword evidence="4 6" id="KW-1133">Transmembrane helix</keyword>
<evidence type="ECO:0000313" key="9">
    <source>
        <dbReference type="Proteomes" id="UP000229600"/>
    </source>
</evidence>
<keyword evidence="5 6" id="KW-0472">Membrane</keyword>
<comment type="caution">
    <text evidence="8">The sequence shown here is derived from an EMBL/GenBank/DDBJ whole genome shotgun (WGS) entry which is preliminary data.</text>
</comment>
<dbReference type="PROSITE" id="PS50850">
    <property type="entry name" value="MFS"/>
    <property type="match status" value="1"/>
</dbReference>
<evidence type="ECO:0000256" key="5">
    <source>
        <dbReference type="ARBA" id="ARBA00023136"/>
    </source>
</evidence>
<feature type="transmembrane region" description="Helical" evidence="6">
    <location>
        <begin position="314"/>
        <end position="336"/>
    </location>
</feature>
<name>A0A2H0N3Q6_9BACT</name>
<dbReference type="PANTHER" id="PTHR23506">
    <property type="entry name" value="GH10249P"/>
    <property type="match status" value="1"/>
</dbReference>
<dbReference type="EMBL" id="PCWN01000011">
    <property type="protein sequence ID" value="PIR03532.1"/>
    <property type="molecule type" value="Genomic_DNA"/>
</dbReference>
<evidence type="ECO:0000256" key="6">
    <source>
        <dbReference type="SAM" id="Phobius"/>
    </source>
</evidence>
<dbReference type="InterPro" id="IPR011701">
    <property type="entry name" value="MFS"/>
</dbReference>
<dbReference type="GO" id="GO:0022857">
    <property type="term" value="F:transmembrane transporter activity"/>
    <property type="evidence" value="ECO:0007669"/>
    <property type="project" value="InterPro"/>
</dbReference>
<evidence type="ECO:0000313" key="8">
    <source>
        <dbReference type="EMBL" id="PIR03532.1"/>
    </source>
</evidence>
<reference evidence="8 9" key="1">
    <citation type="submission" date="2017-09" db="EMBL/GenBank/DDBJ databases">
        <title>Depth-based differentiation of microbial function through sediment-hosted aquifers and enrichment of novel symbionts in the deep terrestrial subsurface.</title>
        <authorList>
            <person name="Probst A.J."/>
            <person name="Ladd B."/>
            <person name="Jarett J.K."/>
            <person name="Geller-Mcgrath D.E."/>
            <person name="Sieber C.M."/>
            <person name="Emerson J.B."/>
            <person name="Anantharaman K."/>
            <person name="Thomas B.C."/>
            <person name="Malmstrom R."/>
            <person name="Stieglmeier M."/>
            <person name="Klingl A."/>
            <person name="Woyke T."/>
            <person name="Ryan C.M."/>
            <person name="Banfield J.F."/>
        </authorList>
    </citation>
    <scope>NUCLEOTIDE SEQUENCE [LARGE SCALE GENOMIC DNA]</scope>
    <source>
        <strain evidence="8">CG11_big_fil_rev_8_21_14_0_20_39_34</strain>
    </source>
</reference>
<feature type="transmembrane region" description="Helical" evidence="6">
    <location>
        <begin position="228"/>
        <end position="250"/>
    </location>
</feature>
<feature type="transmembrane region" description="Helical" evidence="6">
    <location>
        <begin position="378"/>
        <end position="399"/>
    </location>
</feature>
<dbReference type="PANTHER" id="PTHR23506:SF23">
    <property type="entry name" value="GH10249P"/>
    <property type="match status" value="1"/>
</dbReference>
<dbReference type="Gene3D" id="1.20.1250.20">
    <property type="entry name" value="MFS general substrate transporter like domains"/>
    <property type="match status" value="2"/>
</dbReference>
<protein>
    <recommendedName>
        <fullName evidence="7">Major facilitator superfamily (MFS) profile domain-containing protein</fullName>
    </recommendedName>
</protein>
<keyword evidence="2" id="KW-0813">Transport</keyword>
<evidence type="ECO:0000259" key="7">
    <source>
        <dbReference type="PROSITE" id="PS50850"/>
    </source>
</evidence>
<dbReference type="InterPro" id="IPR036259">
    <property type="entry name" value="MFS_trans_sf"/>
</dbReference>
<evidence type="ECO:0000256" key="4">
    <source>
        <dbReference type="ARBA" id="ARBA00022989"/>
    </source>
</evidence>
<organism evidence="8 9">
    <name type="scientific">Candidatus Magasanikbacteria bacterium CG11_big_fil_rev_8_21_14_0_20_39_34</name>
    <dbReference type="NCBI Taxonomy" id="1974653"/>
    <lineage>
        <taxon>Bacteria</taxon>
        <taxon>Candidatus Magasanikiibacteriota</taxon>
    </lineage>
</organism>
<comment type="subcellular location">
    <subcellularLocation>
        <location evidence="1">Membrane</location>
        <topology evidence="1">Multi-pass membrane protein</topology>
    </subcellularLocation>
</comment>
<feature type="transmembrane region" description="Helical" evidence="6">
    <location>
        <begin position="107"/>
        <end position="131"/>
    </location>
</feature>
<dbReference type="InterPro" id="IPR020846">
    <property type="entry name" value="MFS_dom"/>
</dbReference>
<feature type="transmembrane region" description="Helical" evidence="6">
    <location>
        <begin position="291"/>
        <end position="308"/>
    </location>
</feature>
<evidence type="ECO:0000256" key="1">
    <source>
        <dbReference type="ARBA" id="ARBA00004141"/>
    </source>
</evidence>
<sequence length="418" mass="47723">MGTYFMIPHRTSTTIKKPVYLLCSMMFFWYLFDAVISYITPLIITEKGFSNTAMGIILGTSSIGGALFDFFLCKTFKNTTYRRVFAIMFALCIGYPLFLYHSQTAGMFIIAMIIWGIYFDLKNVGIFDFVARATPQKEFTENFGLIQIFETLGYLIAPILIGFLTLGAVAWQSYFIGWIFLFFSLLFFIIMLRRREKNIHEIQQDPPKRSIFLELYLWKKCIKILSPVLLLVLFLYVSESFFWTIGPIFAEQLLTQHPLGGFFMAAHTFPSLLVGWFVGKLTQKYGKKHTAFWALFLGSFILALLHLTQNPVLIVLQIFASSFFIAMSFPAINGAFADYIRETLQYEKEIEGIQDFYTNIGFIIGPMMAGFLSDHIGIAPAFSLLGVIGCIVSIILLSITPKKIRVIIKETRTSLKKI</sequence>
<dbReference type="Pfam" id="PF07690">
    <property type="entry name" value="MFS_1"/>
    <property type="match status" value="1"/>
</dbReference>
<accession>A0A2H0N3Q6</accession>
<dbReference type="GO" id="GO:0016020">
    <property type="term" value="C:membrane"/>
    <property type="evidence" value="ECO:0007669"/>
    <property type="project" value="UniProtKB-SubCell"/>
</dbReference>
<feature type="transmembrane region" description="Helical" evidence="6">
    <location>
        <begin position="52"/>
        <end position="72"/>
    </location>
</feature>
<evidence type="ECO:0000256" key="3">
    <source>
        <dbReference type="ARBA" id="ARBA00022692"/>
    </source>
</evidence>
<evidence type="ECO:0000256" key="2">
    <source>
        <dbReference type="ARBA" id="ARBA00022448"/>
    </source>
</evidence>
<feature type="transmembrane region" description="Helical" evidence="6">
    <location>
        <begin position="175"/>
        <end position="192"/>
    </location>
</feature>
<feature type="transmembrane region" description="Helical" evidence="6">
    <location>
        <begin position="20"/>
        <end position="40"/>
    </location>
</feature>
<feature type="domain" description="Major facilitator superfamily (MFS) profile" evidence="7">
    <location>
        <begin position="18"/>
        <end position="404"/>
    </location>
</feature>
<feature type="transmembrane region" description="Helical" evidence="6">
    <location>
        <begin position="356"/>
        <end position="372"/>
    </location>
</feature>
<dbReference type="AlphaFoldDB" id="A0A2H0N3Q6"/>
<dbReference type="SUPFAM" id="SSF103473">
    <property type="entry name" value="MFS general substrate transporter"/>
    <property type="match status" value="1"/>
</dbReference>
<keyword evidence="3 6" id="KW-0812">Transmembrane</keyword>
<dbReference type="InterPro" id="IPR050930">
    <property type="entry name" value="MFS_Vesicular_Transporter"/>
</dbReference>